<gene>
    <name evidence="10" type="ORF">AVDCRST_MAG42-956</name>
</gene>
<keyword evidence="5" id="KW-0378">Hydrolase</keyword>
<name>A0A6J4HMT1_9BACT</name>
<evidence type="ECO:0000256" key="8">
    <source>
        <dbReference type="ARBA" id="ARBA00048968"/>
    </source>
</evidence>
<dbReference type="PANTHER" id="PTHR30616">
    <property type="entry name" value="UNCHARACTERIZED PROTEIN YFIH"/>
    <property type="match status" value="1"/>
</dbReference>
<protein>
    <submittedName>
        <fullName evidence="10">FIG00003370: Multicopper polyphenol oxidase</fullName>
    </submittedName>
</protein>
<dbReference type="Gene3D" id="3.60.140.10">
    <property type="entry name" value="CNF1/YfiH-like putative cysteine hydrolases"/>
    <property type="match status" value="2"/>
</dbReference>
<accession>A0A6J4HMT1</accession>
<dbReference type="GO" id="GO:0017061">
    <property type="term" value="F:S-methyl-5-thioadenosine phosphorylase activity"/>
    <property type="evidence" value="ECO:0007669"/>
    <property type="project" value="UniProtKB-EC"/>
</dbReference>
<dbReference type="PANTHER" id="PTHR30616:SF2">
    <property type="entry name" value="PURINE NUCLEOSIDE PHOSPHORYLASE LACC1"/>
    <property type="match status" value="1"/>
</dbReference>
<evidence type="ECO:0000313" key="10">
    <source>
        <dbReference type="EMBL" id="CAA9227955.1"/>
    </source>
</evidence>
<dbReference type="SUPFAM" id="SSF64438">
    <property type="entry name" value="CNF1/YfiH-like putative cysteine hydrolases"/>
    <property type="match status" value="1"/>
</dbReference>
<dbReference type="AlphaFoldDB" id="A0A6J4HMT1"/>
<dbReference type="EMBL" id="CADCTA010000048">
    <property type="protein sequence ID" value="CAA9227955.1"/>
    <property type="molecule type" value="Genomic_DNA"/>
</dbReference>
<keyword evidence="4" id="KW-0479">Metal-binding</keyword>
<keyword evidence="6" id="KW-0862">Zinc</keyword>
<comment type="catalytic activity">
    <reaction evidence="8">
        <text>adenosine + phosphate = alpha-D-ribose 1-phosphate + adenine</text>
        <dbReference type="Rhea" id="RHEA:27642"/>
        <dbReference type="ChEBI" id="CHEBI:16335"/>
        <dbReference type="ChEBI" id="CHEBI:16708"/>
        <dbReference type="ChEBI" id="CHEBI:43474"/>
        <dbReference type="ChEBI" id="CHEBI:57720"/>
        <dbReference type="EC" id="2.4.2.1"/>
    </reaction>
    <physiologicalReaction direction="left-to-right" evidence="8">
        <dbReference type="Rhea" id="RHEA:27643"/>
    </physiologicalReaction>
</comment>
<dbReference type="InterPro" id="IPR011324">
    <property type="entry name" value="Cytotoxic_necrot_fac-like_cat"/>
</dbReference>
<evidence type="ECO:0000256" key="2">
    <source>
        <dbReference type="ARBA" id="ARBA00007353"/>
    </source>
</evidence>
<dbReference type="InterPro" id="IPR003730">
    <property type="entry name" value="Cu_polyphenol_OxRdtase"/>
</dbReference>
<dbReference type="GO" id="GO:0016787">
    <property type="term" value="F:hydrolase activity"/>
    <property type="evidence" value="ECO:0007669"/>
    <property type="project" value="UniProtKB-KW"/>
</dbReference>
<comment type="catalytic activity">
    <reaction evidence="1">
        <text>inosine + phosphate = alpha-D-ribose 1-phosphate + hypoxanthine</text>
        <dbReference type="Rhea" id="RHEA:27646"/>
        <dbReference type="ChEBI" id="CHEBI:17368"/>
        <dbReference type="ChEBI" id="CHEBI:17596"/>
        <dbReference type="ChEBI" id="CHEBI:43474"/>
        <dbReference type="ChEBI" id="CHEBI:57720"/>
        <dbReference type="EC" id="2.4.2.1"/>
    </reaction>
    <physiologicalReaction direction="left-to-right" evidence="1">
        <dbReference type="Rhea" id="RHEA:27647"/>
    </physiologicalReaction>
</comment>
<organism evidence="10">
    <name type="scientific">uncultured Chthoniobacterales bacterium</name>
    <dbReference type="NCBI Taxonomy" id="1836801"/>
    <lineage>
        <taxon>Bacteria</taxon>
        <taxon>Pseudomonadati</taxon>
        <taxon>Verrucomicrobiota</taxon>
        <taxon>Spartobacteria</taxon>
        <taxon>Chthoniobacterales</taxon>
        <taxon>environmental samples</taxon>
    </lineage>
</organism>
<dbReference type="InterPro" id="IPR038371">
    <property type="entry name" value="Cu_polyphenol_OxRdtase_sf"/>
</dbReference>
<evidence type="ECO:0000256" key="9">
    <source>
        <dbReference type="ARBA" id="ARBA00049893"/>
    </source>
</evidence>
<evidence type="ECO:0000256" key="1">
    <source>
        <dbReference type="ARBA" id="ARBA00000553"/>
    </source>
</evidence>
<evidence type="ECO:0000256" key="4">
    <source>
        <dbReference type="ARBA" id="ARBA00022723"/>
    </source>
</evidence>
<dbReference type="GO" id="GO:0005507">
    <property type="term" value="F:copper ion binding"/>
    <property type="evidence" value="ECO:0007669"/>
    <property type="project" value="TreeGrafter"/>
</dbReference>
<evidence type="ECO:0000256" key="5">
    <source>
        <dbReference type="ARBA" id="ARBA00022801"/>
    </source>
</evidence>
<reference evidence="10" key="1">
    <citation type="submission" date="2020-02" db="EMBL/GenBank/DDBJ databases">
        <authorList>
            <person name="Meier V. D."/>
        </authorList>
    </citation>
    <scope>NUCLEOTIDE SEQUENCE</scope>
    <source>
        <strain evidence="10">AVDCRST_MAG42</strain>
    </source>
</reference>
<comment type="catalytic activity">
    <reaction evidence="7">
        <text>adenosine + H2O + H(+) = inosine + NH4(+)</text>
        <dbReference type="Rhea" id="RHEA:24408"/>
        <dbReference type="ChEBI" id="CHEBI:15377"/>
        <dbReference type="ChEBI" id="CHEBI:15378"/>
        <dbReference type="ChEBI" id="CHEBI:16335"/>
        <dbReference type="ChEBI" id="CHEBI:17596"/>
        <dbReference type="ChEBI" id="CHEBI:28938"/>
        <dbReference type="EC" id="3.5.4.4"/>
    </reaction>
    <physiologicalReaction direction="left-to-right" evidence="7">
        <dbReference type="Rhea" id="RHEA:24409"/>
    </physiologicalReaction>
</comment>
<evidence type="ECO:0000256" key="6">
    <source>
        <dbReference type="ARBA" id="ARBA00022833"/>
    </source>
</evidence>
<sequence length="224" mass="24193">MDSSASAQLPIERFTALEAVPSIQHAFIARVAGIDVASDKAEALRRLDGVHREVRRSLGVAEFPFVTAEQVHGRGVAVVDAPVSSDHRFAGCDGVVTNQRGLLLGIYVADCGAVFLVDPVRRAIGLVHSGKKGTELGIVGNAIELMRERFGSAPEDLIVQLGPCIRPPHYEIDFAADVIRQCRERGVGNVHDSGVCTACDLDRYYSYRAEKSRTGRMLALLALV</sequence>
<keyword evidence="3" id="KW-0808">Transferase</keyword>
<dbReference type="Pfam" id="PF02578">
    <property type="entry name" value="Cu-oxidase_4"/>
    <property type="match status" value="1"/>
</dbReference>
<comment type="similarity">
    <text evidence="2">Belongs to the purine nucleoside phosphorylase YfiH/LACC1 family.</text>
</comment>
<proteinExistence type="inferred from homology"/>
<dbReference type="CDD" id="cd16833">
    <property type="entry name" value="YfiH"/>
    <property type="match status" value="1"/>
</dbReference>
<evidence type="ECO:0000256" key="3">
    <source>
        <dbReference type="ARBA" id="ARBA00022679"/>
    </source>
</evidence>
<evidence type="ECO:0000256" key="7">
    <source>
        <dbReference type="ARBA" id="ARBA00047989"/>
    </source>
</evidence>
<comment type="catalytic activity">
    <reaction evidence="9">
        <text>S-methyl-5'-thioadenosine + phosphate = 5-(methylsulfanyl)-alpha-D-ribose 1-phosphate + adenine</text>
        <dbReference type="Rhea" id="RHEA:11852"/>
        <dbReference type="ChEBI" id="CHEBI:16708"/>
        <dbReference type="ChEBI" id="CHEBI:17509"/>
        <dbReference type="ChEBI" id="CHEBI:43474"/>
        <dbReference type="ChEBI" id="CHEBI:58533"/>
        <dbReference type="EC" id="2.4.2.28"/>
    </reaction>
    <physiologicalReaction direction="left-to-right" evidence="9">
        <dbReference type="Rhea" id="RHEA:11853"/>
    </physiologicalReaction>
</comment>